<dbReference type="PANTHER" id="PTHR43280:SF2">
    <property type="entry name" value="HTH-TYPE TRANSCRIPTIONAL REGULATOR EXSA"/>
    <property type="match status" value="1"/>
</dbReference>
<protein>
    <submittedName>
        <fullName evidence="5">Helix-turn-helix transcriptional regulator</fullName>
    </submittedName>
</protein>
<keyword evidence="6" id="KW-1185">Reference proteome</keyword>
<evidence type="ECO:0000256" key="1">
    <source>
        <dbReference type="ARBA" id="ARBA00023015"/>
    </source>
</evidence>
<dbReference type="AlphaFoldDB" id="A0A6C0P5W7"/>
<dbReference type="PROSITE" id="PS00041">
    <property type="entry name" value="HTH_ARAC_FAMILY_1"/>
    <property type="match status" value="1"/>
</dbReference>
<proteinExistence type="predicted"/>
<dbReference type="InterPro" id="IPR020449">
    <property type="entry name" value="Tscrpt_reg_AraC-type_HTH"/>
</dbReference>
<dbReference type="SMART" id="SM00342">
    <property type="entry name" value="HTH_ARAC"/>
    <property type="match status" value="1"/>
</dbReference>
<dbReference type="SUPFAM" id="SSF46689">
    <property type="entry name" value="Homeodomain-like"/>
    <property type="match status" value="2"/>
</dbReference>
<keyword evidence="2" id="KW-0238">DNA-binding</keyword>
<dbReference type="RefSeq" id="WP_162643704.1">
    <property type="nucleotide sequence ID" value="NZ_CP048286.1"/>
</dbReference>
<dbReference type="PRINTS" id="PR00032">
    <property type="entry name" value="HTHARAC"/>
</dbReference>
<gene>
    <name evidence="5" type="ORF">GZH47_24855</name>
</gene>
<evidence type="ECO:0000313" key="5">
    <source>
        <dbReference type="EMBL" id="QHW33706.1"/>
    </source>
</evidence>
<accession>A0A6C0P5W7</accession>
<evidence type="ECO:0000259" key="4">
    <source>
        <dbReference type="PROSITE" id="PS01124"/>
    </source>
</evidence>
<dbReference type="InterPro" id="IPR018060">
    <property type="entry name" value="HTH_AraC"/>
</dbReference>
<dbReference type="InterPro" id="IPR018062">
    <property type="entry name" value="HTH_AraC-typ_CS"/>
</dbReference>
<dbReference type="EMBL" id="CP048286">
    <property type="protein sequence ID" value="QHW33706.1"/>
    <property type="molecule type" value="Genomic_DNA"/>
</dbReference>
<keyword evidence="3" id="KW-0804">Transcription</keyword>
<evidence type="ECO:0000256" key="3">
    <source>
        <dbReference type="ARBA" id="ARBA00023163"/>
    </source>
</evidence>
<dbReference type="GO" id="GO:0043565">
    <property type="term" value="F:sequence-specific DNA binding"/>
    <property type="evidence" value="ECO:0007669"/>
    <property type="project" value="InterPro"/>
</dbReference>
<dbReference type="PROSITE" id="PS01124">
    <property type="entry name" value="HTH_ARAC_FAMILY_2"/>
    <property type="match status" value="1"/>
</dbReference>
<dbReference type="GO" id="GO:0003700">
    <property type="term" value="F:DNA-binding transcription factor activity"/>
    <property type="evidence" value="ECO:0007669"/>
    <property type="project" value="InterPro"/>
</dbReference>
<reference evidence="5 6" key="1">
    <citation type="submission" date="2020-02" db="EMBL/GenBank/DDBJ databases">
        <title>Paenibacillus sp. nov., isolated from rhizosphere soil of tomato.</title>
        <authorList>
            <person name="Weon H.-Y."/>
            <person name="Lee S.A."/>
        </authorList>
    </citation>
    <scope>NUCLEOTIDE SEQUENCE [LARGE SCALE GENOMIC DNA]</scope>
    <source>
        <strain evidence="5 6">14171R-81</strain>
    </source>
</reference>
<dbReference type="KEGG" id="prz:GZH47_24855"/>
<feature type="domain" description="HTH araC/xylS-type" evidence="4">
    <location>
        <begin position="82"/>
        <end position="180"/>
    </location>
</feature>
<sequence>MSTEYAYRTELEALCGFILRSVFHRIPHQPDAGAPELKHGDAPAADALDFIYRYLASALHQAMPLSDEAYRSGMDRNERKVEEALSYIEAHYENDFGLDQLTETMRCSSTYLNRLLKQYTGNTFYNLLTRKRIERSKQLLSQDRLTVGEISAAVGYTNVHSFIRAFKRSEGITPGQYRESCMSA</sequence>
<dbReference type="PANTHER" id="PTHR43280">
    <property type="entry name" value="ARAC-FAMILY TRANSCRIPTIONAL REGULATOR"/>
    <property type="match status" value="1"/>
</dbReference>
<dbReference type="Gene3D" id="1.10.10.60">
    <property type="entry name" value="Homeodomain-like"/>
    <property type="match status" value="2"/>
</dbReference>
<evidence type="ECO:0000313" key="6">
    <source>
        <dbReference type="Proteomes" id="UP000479114"/>
    </source>
</evidence>
<organism evidence="5 6">
    <name type="scientific">Paenibacillus rhizovicinus</name>
    <dbReference type="NCBI Taxonomy" id="2704463"/>
    <lineage>
        <taxon>Bacteria</taxon>
        <taxon>Bacillati</taxon>
        <taxon>Bacillota</taxon>
        <taxon>Bacilli</taxon>
        <taxon>Bacillales</taxon>
        <taxon>Paenibacillaceae</taxon>
        <taxon>Paenibacillus</taxon>
    </lineage>
</organism>
<dbReference type="Pfam" id="PF12833">
    <property type="entry name" value="HTH_18"/>
    <property type="match status" value="1"/>
</dbReference>
<name>A0A6C0P5W7_9BACL</name>
<dbReference type="InterPro" id="IPR009057">
    <property type="entry name" value="Homeodomain-like_sf"/>
</dbReference>
<evidence type="ECO:0000256" key="2">
    <source>
        <dbReference type="ARBA" id="ARBA00023125"/>
    </source>
</evidence>
<keyword evidence="1" id="KW-0805">Transcription regulation</keyword>
<dbReference type="Proteomes" id="UP000479114">
    <property type="component" value="Chromosome"/>
</dbReference>